<gene>
    <name evidence="1" type="ORF">VCHENC02_4893A</name>
</gene>
<protein>
    <submittedName>
        <fullName evidence="1">Uncharacterized protein</fullName>
    </submittedName>
</protein>
<name>A0A454CSB5_VIBHA</name>
<dbReference type="Proteomes" id="UP000008367">
    <property type="component" value="Unassembled WGS sequence"/>
</dbReference>
<feature type="non-terminal residue" evidence="1">
    <location>
        <position position="14"/>
    </location>
</feature>
<evidence type="ECO:0000313" key="1">
    <source>
        <dbReference type="EMBL" id="EKM29285.1"/>
    </source>
</evidence>
<organism evidence="1 2">
    <name type="scientific">Vibrio harveyi</name>
    <name type="common">Beneckea harveyi</name>
    <dbReference type="NCBI Taxonomy" id="669"/>
    <lineage>
        <taxon>Bacteria</taxon>
        <taxon>Pseudomonadati</taxon>
        <taxon>Pseudomonadota</taxon>
        <taxon>Gammaproteobacteria</taxon>
        <taxon>Vibrionales</taxon>
        <taxon>Vibrionaceae</taxon>
        <taxon>Vibrio</taxon>
    </lineage>
</organism>
<reference evidence="1 2" key="1">
    <citation type="submission" date="2012-10" db="EMBL/GenBank/DDBJ databases">
        <title>Genome sequence of Vibrio Cholerae HENC-02.</title>
        <authorList>
            <person name="Eppinger M."/>
            <person name="Hasan N.A."/>
            <person name="Sengamalay N."/>
            <person name="Hine E."/>
            <person name="Su Q."/>
            <person name="Daugherty S.C."/>
            <person name="Young S."/>
            <person name="Sadzewicz L."/>
            <person name="Tallon L."/>
            <person name="Cebula T.A."/>
            <person name="Ravel J."/>
            <person name="Colwell R.R."/>
        </authorList>
    </citation>
    <scope>NUCLEOTIDE SEQUENCE [LARGE SCALE GENOMIC DNA]</scope>
    <source>
        <strain evidence="1 2">HENC-02</strain>
    </source>
</reference>
<proteinExistence type="predicted"/>
<comment type="caution">
    <text evidence="1">The sequence shown here is derived from an EMBL/GenBank/DDBJ whole genome shotgun (WGS) entry which is preliminary data.</text>
</comment>
<accession>A0A454CSB5</accession>
<dbReference type="EMBL" id="AJSR01002157">
    <property type="protein sequence ID" value="EKM29285.1"/>
    <property type="molecule type" value="Genomic_DNA"/>
</dbReference>
<sequence>MTFDLKTVMPRDVV</sequence>
<evidence type="ECO:0000313" key="2">
    <source>
        <dbReference type="Proteomes" id="UP000008367"/>
    </source>
</evidence>